<dbReference type="InterPro" id="IPR004358">
    <property type="entry name" value="Sig_transdc_His_kin-like_C"/>
</dbReference>
<dbReference type="PRINTS" id="PR00344">
    <property type="entry name" value="BCTRLSENSOR"/>
</dbReference>
<comment type="catalytic activity">
    <reaction evidence="1">
        <text>ATP + protein L-histidine = ADP + protein N-phospho-L-histidine.</text>
        <dbReference type="EC" id="2.7.13.3"/>
    </reaction>
</comment>
<evidence type="ECO:0000313" key="15">
    <source>
        <dbReference type="Proteomes" id="UP000295985"/>
    </source>
</evidence>
<evidence type="ECO:0000256" key="9">
    <source>
        <dbReference type="SAM" id="Phobius"/>
    </source>
</evidence>
<organism evidence="13 15">
    <name type="scientific">Brenneria nigrifluens DSM 30175 = ATCC 13028</name>
    <dbReference type="NCBI Taxonomy" id="1121120"/>
    <lineage>
        <taxon>Bacteria</taxon>
        <taxon>Pseudomonadati</taxon>
        <taxon>Pseudomonadota</taxon>
        <taxon>Gammaproteobacteria</taxon>
        <taxon>Enterobacterales</taxon>
        <taxon>Pectobacteriaceae</taxon>
        <taxon>Brenneria</taxon>
    </lineage>
</organism>
<keyword evidence="16" id="KW-1185">Reference proteome</keyword>
<keyword evidence="7" id="KW-0067">ATP-binding</keyword>
<dbReference type="EC" id="2.7.13.3" evidence="2"/>
<dbReference type="GO" id="GO:0000155">
    <property type="term" value="F:phosphorelay sensor kinase activity"/>
    <property type="evidence" value="ECO:0007669"/>
    <property type="project" value="InterPro"/>
</dbReference>
<keyword evidence="9" id="KW-0472">Membrane</keyword>
<evidence type="ECO:0000256" key="1">
    <source>
        <dbReference type="ARBA" id="ARBA00000085"/>
    </source>
</evidence>
<evidence type="ECO:0000256" key="8">
    <source>
        <dbReference type="ARBA" id="ARBA00023012"/>
    </source>
</evidence>
<dbReference type="CDD" id="cd00082">
    <property type="entry name" value="HisKA"/>
    <property type="match status" value="1"/>
</dbReference>
<dbReference type="SUPFAM" id="SSF55874">
    <property type="entry name" value="ATPase domain of HSP90 chaperone/DNA topoisomerase II/histidine kinase"/>
    <property type="match status" value="1"/>
</dbReference>
<dbReference type="PROSITE" id="PS50113">
    <property type="entry name" value="PAC"/>
    <property type="match status" value="1"/>
</dbReference>
<dbReference type="InterPro" id="IPR036097">
    <property type="entry name" value="HisK_dim/P_sf"/>
</dbReference>
<dbReference type="EMBL" id="CP034036">
    <property type="protein sequence ID" value="QCR05599.1"/>
    <property type="molecule type" value="Genomic_DNA"/>
</dbReference>
<dbReference type="SMART" id="SM00091">
    <property type="entry name" value="PAS"/>
    <property type="match status" value="1"/>
</dbReference>
<evidence type="ECO:0000256" key="2">
    <source>
        <dbReference type="ARBA" id="ARBA00012438"/>
    </source>
</evidence>
<dbReference type="InterPro" id="IPR000014">
    <property type="entry name" value="PAS"/>
</dbReference>
<dbReference type="Proteomes" id="UP000303847">
    <property type="component" value="Chromosome"/>
</dbReference>
<dbReference type="InterPro" id="IPR003661">
    <property type="entry name" value="HisK_dim/P_dom"/>
</dbReference>
<protein>
    <recommendedName>
        <fullName evidence="2">histidine kinase</fullName>
        <ecNumber evidence="2">2.7.13.3</ecNumber>
    </recommendedName>
</protein>
<accession>A0A2U1UWK1</accession>
<evidence type="ECO:0000313" key="16">
    <source>
        <dbReference type="Proteomes" id="UP000303847"/>
    </source>
</evidence>
<feature type="domain" description="PAC" evidence="12">
    <location>
        <begin position="351"/>
        <end position="404"/>
    </location>
</feature>
<keyword evidence="4 14" id="KW-0808">Transferase</keyword>
<dbReference type="AlphaFoldDB" id="A0A2U1UWK1"/>
<dbReference type="Gene3D" id="1.10.287.130">
    <property type="match status" value="1"/>
</dbReference>
<keyword evidence="9" id="KW-1133">Transmembrane helix</keyword>
<sequence length="630" mass="70040">MTLSDITTFFNNANQLIFSHKIIISLRSFFPNTMRSKMIFLAVFMVFLPTLIMAYIVEMQGKDALLREKEHKLYAVTHLLDDALGDKLERFATLPREARIRALNRQLSAVTDKITQAFVNVGAGYYSRQLDAIITYAPQAKYGNTVGSAISSDHPGRQVMSTGEPLIKSGFQVRGHIMNAMLPIIRHGEVIGYIWANELSNDIEKQAWAMDVSIITVISIGLIISLFLIISFSRRLTRDVDLIAAGLSQLPTGLKTQLPPLRGEMGRIADSINTLSRDLREARTLNELIIESAADGVISIDNYGKITMCNPAAQEISGYRHEELIGKHYKSVFDKEGFKSPVLDTLTHGVGHVGVELDYPAKEKILHIKASSSQLRNAEGEIIGALVIFTDLTAQKRMQKQIERAERLATLGELMAGVAHEVRNPLTAISGFVQYLKEGEREAQRVEYINIILKEVRSINNVIQQLLDFARPHPHCYQRISINPLIRETLVLVHTHGMDNRVNFTITLDETLPDMEADAELLKQVILNLMINAVQAIPARGEITVSTRQCGDDKLQIKIRDSGTGISPDVMKKIFTPFFTTKPAGTGLGLAIAQRIIAAHNGDITIESQPQYGTTVTLILPIQSSNRSLQ</sequence>
<dbReference type="PROSITE" id="PS50109">
    <property type="entry name" value="HIS_KIN"/>
    <property type="match status" value="1"/>
</dbReference>
<dbReference type="SMART" id="SM00388">
    <property type="entry name" value="HisKA"/>
    <property type="match status" value="1"/>
</dbReference>
<dbReference type="Pfam" id="PF02518">
    <property type="entry name" value="HATPase_c"/>
    <property type="match status" value="1"/>
</dbReference>
<evidence type="ECO:0000256" key="6">
    <source>
        <dbReference type="ARBA" id="ARBA00022777"/>
    </source>
</evidence>
<dbReference type="PANTHER" id="PTHR43065">
    <property type="entry name" value="SENSOR HISTIDINE KINASE"/>
    <property type="match status" value="1"/>
</dbReference>
<evidence type="ECO:0000259" key="10">
    <source>
        <dbReference type="PROSITE" id="PS50109"/>
    </source>
</evidence>
<feature type="domain" description="PAS" evidence="11">
    <location>
        <begin position="282"/>
        <end position="334"/>
    </location>
</feature>
<dbReference type="Pfam" id="PF00512">
    <property type="entry name" value="HisKA"/>
    <property type="match status" value="1"/>
</dbReference>
<dbReference type="RefSeq" id="WP_009113912.1">
    <property type="nucleotide sequence ID" value="NZ_KZ818945.1"/>
</dbReference>
<evidence type="ECO:0000313" key="13">
    <source>
        <dbReference type="EMBL" id="PWC26018.1"/>
    </source>
</evidence>
<dbReference type="InterPro" id="IPR036890">
    <property type="entry name" value="HATPase_C_sf"/>
</dbReference>
<dbReference type="NCBIfam" id="TIGR00229">
    <property type="entry name" value="sensory_box"/>
    <property type="match status" value="1"/>
</dbReference>
<dbReference type="OrthoDB" id="1931120at2"/>
<dbReference type="NCBIfam" id="NF008468">
    <property type="entry name" value="PRK11360.1"/>
    <property type="match status" value="1"/>
</dbReference>
<dbReference type="EMBL" id="QDKK01000001">
    <property type="protein sequence ID" value="PWC26018.1"/>
    <property type="molecule type" value="Genomic_DNA"/>
</dbReference>
<keyword evidence="8" id="KW-0902">Two-component regulatory system</keyword>
<feature type="transmembrane region" description="Helical" evidence="9">
    <location>
        <begin position="208"/>
        <end position="230"/>
    </location>
</feature>
<keyword evidence="6 13" id="KW-0418">Kinase</keyword>
<evidence type="ECO:0000259" key="11">
    <source>
        <dbReference type="PROSITE" id="PS50112"/>
    </source>
</evidence>
<keyword evidence="5" id="KW-0547">Nucleotide-binding</keyword>
<evidence type="ECO:0000313" key="14">
    <source>
        <dbReference type="EMBL" id="QCR05599.1"/>
    </source>
</evidence>
<evidence type="ECO:0000256" key="5">
    <source>
        <dbReference type="ARBA" id="ARBA00022741"/>
    </source>
</evidence>
<dbReference type="SMART" id="SM00387">
    <property type="entry name" value="HATPase_c"/>
    <property type="match status" value="1"/>
</dbReference>
<dbReference type="Gene3D" id="6.10.340.10">
    <property type="match status" value="1"/>
</dbReference>
<dbReference type="PROSITE" id="PS50112">
    <property type="entry name" value="PAS"/>
    <property type="match status" value="1"/>
</dbReference>
<keyword evidence="3" id="KW-0597">Phosphoprotein</keyword>
<evidence type="ECO:0000256" key="7">
    <source>
        <dbReference type="ARBA" id="ARBA00022840"/>
    </source>
</evidence>
<dbReference type="SUPFAM" id="SSF55785">
    <property type="entry name" value="PYP-like sensor domain (PAS domain)"/>
    <property type="match status" value="1"/>
</dbReference>
<gene>
    <name evidence="14" type="primary">atoS</name>
    <name evidence="13" type="ORF">DDT54_01450</name>
    <name evidence="14" type="ORF">EH206_16265</name>
</gene>
<dbReference type="InterPro" id="IPR000700">
    <property type="entry name" value="PAS-assoc_C"/>
</dbReference>
<dbReference type="InterPro" id="IPR003594">
    <property type="entry name" value="HATPase_dom"/>
</dbReference>
<dbReference type="InterPro" id="IPR005467">
    <property type="entry name" value="His_kinase_dom"/>
</dbReference>
<evidence type="ECO:0000256" key="4">
    <source>
        <dbReference type="ARBA" id="ARBA00022679"/>
    </source>
</evidence>
<evidence type="ECO:0000259" key="12">
    <source>
        <dbReference type="PROSITE" id="PS50113"/>
    </source>
</evidence>
<dbReference type="SUPFAM" id="SSF47384">
    <property type="entry name" value="Homodimeric domain of signal transducing histidine kinase"/>
    <property type="match status" value="1"/>
</dbReference>
<keyword evidence="9" id="KW-0812">Transmembrane</keyword>
<evidence type="ECO:0000256" key="3">
    <source>
        <dbReference type="ARBA" id="ARBA00022553"/>
    </source>
</evidence>
<feature type="transmembrane region" description="Helical" evidence="9">
    <location>
        <begin position="38"/>
        <end position="57"/>
    </location>
</feature>
<dbReference type="Proteomes" id="UP000295985">
    <property type="component" value="Unassembled WGS sequence"/>
</dbReference>
<proteinExistence type="predicted"/>
<reference evidence="13 15" key="1">
    <citation type="submission" date="2018-04" db="EMBL/GenBank/DDBJ databases">
        <title>Brenneria corticis sp.nov.</title>
        <authorList>
            <person name="Li Y."/>
        </authorList>
    </citation>
    <scope>NUCLEOTIDE SEQUENCE [LARGE SCALE GENOMIC DNA]</scope>
    <source>
        <strain evidence="13 15">LMG 2694</strain>
    </source>
</reference>
<name>A0A2U1UWK1_9GAMM</name>
<dbReference type="Pfam" id="PF00989">
    <property type="entry name" value="PAS"/>
    <property type="match status" value="1"/>
</dbReference>
<dbReference type="GO" id="GO:0006355">
    <property type="term" value="P:regulation of DNA-templated transcription"/>
    <property type="evidence" value="ECO:0007669"/>
    <property type="project" value="InterPro"/>
</dbReference>
<dbReference type="CDD" id="cd00130">
    <property type="entry name" value="PAS"/>
    <property type="match status" value="1"/>
</dbReference>
<dbReference type="Gene3D" id="3.30.450.20">
    <property type="entry name" value="PAS domain"/>
    <property type="match status" value="1"/>
</dbReference>
<reference evidence="14 16" key="2">
    <citation type="submission" date="2018-11" db="EMBL/GenBank/DDBJ databases">
        <title>Genome sequences of Brenneria nigrifluens and Brenneria rubrifaciens.</title>
        <authorList>
            <person name="Poret-Peterson A.T."/>
            <person name="McClean A.E."/>
            <person name="Kluepfel D.A."/>
        </authorList>
    </citation>
    <scope>NUCLEOTIDE SEQUENCE [LARGE SCALE GENOMIC DNA]</scope>
    <source>
        <strain evidence="14 16">ATCC 13028</strain>
    </source>
</reference>
<dbReference type="InterPro" id="IPR013767">
    <property type="entry name" value="PAS_fold"/>
</dbReference>
<dbReference type="Gene3D" id="3.30.565.10">
    <property type="entry name" value="Histidine kinase-like ATPase, C-terminal domain"/>
    <property type="match status" value="1"/>
</dbReference>
<dbReference type="InterPro" id="IPR035965">
    <property type="entry name" value="PAS-like_dom_sf"/>
</dbReference>
<dbReference type="PANTHER" id="PTHR43065:SF10">
    <property type="entry name" value="PEROXIDE STRESS-ACTIVATED HISTIDINE KINASE MAK3"/>
    <property type="match status" value="1"/>
</dbReference>
<feature type="domain" description="Histidine kinase" evidence="10">
    <location>
        <begin position="417"/>
        <end position="624"/>
    </location>
</feature>
<dbReference type="GO" id="GO:0005524">
    <property type="term" value="F:ATP binding"/>
    <property type="evidence" value="ECO:0007669"/>
    <property type="project" value="UniProtKB-KW"/>
</dbReference>